<dbReference type="Gene3D" id="2.60.260.20">
    <property type="entry name" value="Urease metallochaperone UreE, N-terminal domain"/>
    <property type="match status" value="2"/>
</dbReference>
<feature type="binding site" evidence="8">
    <location>
        <position position="207"/>
    </location>
    <ligand>
        <name>Zn(2+)</name>
        <dbReference type="ChEBI" id="CHEBI:29105"/>
        <label>1</label>
    </ligand>
</feature>
<keyword evidence="1 8" id="KW-0479">Metal-binding</keyword>
<evidence type="ECO:0000259" key="11">
    <source>
        <dbReference type="PROSITE" id="PS51188"/>
    </source>
</evidence>
<dbReference type="InterPro" id="IPR036869">
    <property type="entry name" value="J_dom_sf"/>
</dbReference>
<evidence type="ECO:0000313" key="12">
    <source>
        <dbReference type="EMBL" id="RDI73408.1"/>
    </source>
</evidence>
<feature type="binding site" evidence="8">
    <location>
        <position position="190"/>
    </location>
    <ligand>
        <name>Zn(2+)</name>
        <dbReference type="ChEBI" id="CHEBI:29105"/>
        <label>2</label>
    </ligand>
</feature>
<reference evidence="13" key="2">
    <citation type="journal article" date="2019" name="MicrobiologyOpen">
        <title>High-quality draft genome sequence of Gaiella occulta isolated from a 150 meter deep mineral water borehole and comparison with the genome sequences of other deep-branching lineages of the phylum Actinobacteria.</title>
        <authorList>
            <person name="Severino R."/>
            <person name="Froufe H.J.C."/>
            <person name="Barroso C."/>
            <person name="Albuquerque L."/>
            <person name="Lobo-da-Cunha A."/>
            <person name="da Costa M.S."/>
            <person name="Egas C."/>
        </authorList>
    </citation>
    <scope>NUCLEOTIDE SEQUENCE [LARGE SCALE GENOMIC DNA]</scope>
    <source>
        <strain evidence="13">F2-233</strain>
    </source>
</reference>
<keyword evidence="8" id="KW-0963">Cytoplasm</keyword>
<dbReference type="SUPFAM" id="SSF46565">
    <property type="entry name" value="Chaperone J-domain"/>
    <property type="match status" value="1"/>
</dbReference>
<evidence type="ECO:0000256" key="1">
    <source>
        <dbReference type="ARBA" id="ARBA00022723"/>
    </source>
</evidence>
<dbReference type="HAMAP" id="MF_01152">
    <property type="entry name" value="DnaJ"/>
    <property type="match status" value="1"/>
</dbReference>
<organism evidence="12 13">
    <name type="scientific">Gaiella occulta</name>
    <dbReference type="NCBI Taxonomy" id="1002870"/>
    <lineage>
        <taxon>Bacteria</taxon>
        <taxon>Bacillati</taxon>
        <taxon>Actinomycetota</taxon>
        <taxon>Thermoleophilia</taxon>
        <taxon>Gaiellales</taxon>
        <taxon>Gaiellaceae</taxon>
        <taxon>Gaiella</taxon>
    </lineage>
</organism>
<dbReference type="PROSITE" id="PS50076">
    <property type="entry name" value="DNAJ_2"/>
    <property type="match status" value="1"/>
</dbReference>
<feature type="binding site" evidence="8">
    <location>
        <position position="147"/>
    </location>
    <ligand>
        <name>Zn(2+)</name>
        <dbReference type="ChEBI" id="CHEBI:29105"/>
        <label>1</label>
    </ligand>
</feature>
<dbReference type="NCBIfam" id="NF008035">
    <property type="entry name" value="PRK10767.1"/>
    <property type="match status" value="1"/>
</dbReference>
<dbReference type="RefSeq" id="WP_114797169.1">
    <property type="nucleotide sequence ID" value="NZ_QQZY01000009.1"/>
</dbReference>
<dbReference type="GO" id="GO:0051082">
    <property type="term" value="F:unfolded protein binding"/>
    <property type="evidence" value="ECO:0007669"/>
    <property type="project" value="UniProtKB-UniRule"/>
</dbReference>
<keyword evidence="3 8" id="KW-0863">Zinc-finger</keyword>
<keyword evidence="5 8" id="KW-0143">Chaperone</keyword>
<dbReference type="GO" id="GO:0006260">
    <property type="term" value="P:DNA replication"/>
    <property type="evidence" value="ECO:0007669"/>
    <property type="project" value="UniProtKB-KW"/>
</dbReference>
<comment type="function">
    <text evidence="8">Participates actively in the response to hyperosmotic and heat shock by preventing the aggregation of stress-denatured proteins and by disaggregating proteins, also in an autonomous, DnaK-independent fashion. Unfolded proteins bind initially to DnaJ; upon interaction with the DnaJ-bound protein, DnaK hydrolyzes its bound ATP, resulting in the formation of a stable complex. GrpE releases ADP from DnaK; ATP binding to DnaK triggers the release of the substrate protein, thus completing the reaction cycle. Several rounds of ATP-dependent interactions between DnaJ, DnaK and GrpE are required for fully efficient folding. Also involved, together with DnaK and GrpE, in the DNA replication of plasmids through activation of initiation proteins.</text>
</comment>
<dbReference type="PROSITE" id="PS51188">
    <property type="entry name" value="ZF_CR"/>
    <property type="match status" value="1"/>
</dbReference>
<feature type="repeat" description="CXXCXGXG motif" evidence="8">
    <location>
        <begin position="190"/>
        <end position="197"/>
    </location>
</feature>
<dbReference type="InterPro" id="IPR036410">
    <property type="entry name" value="HSP_DnaJ_Cys-rich_dom_sf"/>
</dbReference>
<dbReference type="GO" id="GO:0005737">
    <property type="term" value="C:cytoplasm"/>
    <property type="evidence" value="ECO:0007669"/>
    <property type="project" value="UniProtKB-SubCell"/>
</dbReference>
<dbReference type="InterPro" id="IPR002939">
    <property type="entry name" value="DnaJ_C"/>
</dbReference>
<comment type="subunit">
    <text evidence="8">Homodimer.</text>
</comment>
<feature type="binding site" evidence="8">
    <location>
        <position position="193"/>
    </location>
    <ligand>
        <name>Zn(2+)</name>
        <dbReference type="ChEBI" id="CHEBI:29105"/>
        <label>2</label>
    </ligand>
</feature>
<evidence type="ECO:0000256" key="8">
    <source>
        <dbReference type="HAMAP-Rule" id="MF_01152"/>
    </source>
</evidence>
<dbReference type="GO" id="GO:0009408">
    <property type="term" value="P:response to heat"/>
    <property type="evidence" value="ECO:0007669"/>
    <property type="project" value="InterPro"/>
</dbReference>
<feature type="domain" description="J" evidence="10">
    <location>
        <begin position="7"/>
        <end position="71"/>
    </location>
</feature>
<dbReference type="CDD" id="cd06257">
    <property type="entry name" value="DnaJ"/>
    <property type="match status" value="1"/>
</dbReference>
<dbReference type="OrthoDB" id="9779889at2"/>
<comment type="similarity">
    <text evidence="6 8">Belongs to the DnaJ family.</text>
</comment>
<evidence type="ECO:0000256" key="3">
    <source>
        <dbReference type="ARBA" id="ARBA00022771"/>
    </source>
</evidence>
<dbReference type="GO" id="GO:0005524">
    <property type="term" value="F:ATP binding"/>
    <property type="evidence" value="ECO:0007669"/>
    <property type="project" value="InterPro"/>
</dbReference>
<protein>
    <recommendedName>
        <fullName evidence="7 8">Chaperone protein DnaJ</fullName>
    </recommendedName>
</protein>
<keyword evidence="8" id="KW-0346">Stress response</keyword>
<dbReference type="InterPro" id="IPR012724">
    <property type="entry name" value="DnaJ"/>
</dbReference>
<name>A0A7M2YVF7_9ACTN</name>
<dbReference type="FunFam" id="2.10.230.10:FF:000002">
    <property type="entry name" value="Molecular chaperone DnaJ"/>
    <property type="match status" value="1"/>
</dbReference>
<dbReference type="Gene3D" id="1.10.287.110">
    <property type="entry name" value="DnaJ domain"/>
    <property type="match status" value="1"/>
</dbReference>
<dbReference type="InterPro" id="IPR001623">
    <property type="entry name" value="DnaJ_domain"/>
</dbReference>
<keyword evidence="13" id="KW-1185">Reference proteome</keyword>
<dbReference type="SUPFAM" id="SSF49493">
    <property type="entry name" value="HSP40/DnaJ peptide-binding domain"/>
    <property type="match status" value="2"/>
</dbReference>
<dbReference type="Pfam" id="PF00684">
    <property type="entry name" value="DnaJ_CXXCXGXG"/>
    <property type="match status" value="1"/>
</dbReference>
<dbReference type="GO" id="GO:0031072">
    <property type="term" value="F:heat shock protein binding"/>
    <property type="evidence" value="ECO:0007669"/>
    <property type="project" value="InterPro"/>
</dbReference>
<dbReference type="EMBL" id="QQZY01000009">
    <property type="protein sequence ID" value="RDI73408.1"/>
    <property type="molecule type" value="Genomic_DNA"/>
</dbReference>
<dbReference type="PANTHER" id="PTHR43096">
    <property type="entry name" value="DNAJ HOMOLOG 1, MITOCHONDRIAL-RELATED"/>
    <property type="match status" value="1"/>
</dbReference>
<evidence type="ECO:0000256" key="7">
    <source>
        <dbReference type="ARBA" id="ARBA00067609"/>
    </source>
</evidence>
<feature type="repeat" description="CXXCXGXG motif" evidence="8">
    <location>
        <begin position="204"/>
        <end position="211"/>
    </location>
</feature>
<evidence type="ECO:0000256" key="5">
    <source>
        <dbReference type="ARBA" id="ARBA00023186"/>
    </source>
</evidence>
<dbReference type="AlphaFoldDB" id="A0A7M2YVF7"/>
<feature type="repeat" description="CXXCXGXG motif" evidence="8">
    <location>
        <begin position="164"/>
        <end position="171"/>
    </location>
</feature>
<dbReference type="InterPro" id="IPR018253">
    <property type="entry name" value="DnaJ_domain_CS"/>
</dbReference>
<dbReference type="Proteomes" id="UP000254134">
    <property type="component" value="Unassembled WGS sequence"/>
</dbReference>
<reference evidence="12 13" key="1">
    <citation type="submission" date="2018-07" db="EMBL/GenBank/DDBJ databases">
        <title>High-quality-draft genome sequence of Gaiella occulta.</title>
        <authorList>
            <person name="Severino R."/>
            <person name="Froufe H.J.C."/>
            <person name="Rainey F.A."/>
            <person name="Barroso C."/>
            <person name="Albuquerque L."/>
            <person name="Lobo-Da-Cunha A."/>
            <person name="Da Costa M.S."/>
            <person name="Egas C."/>
        </authorList>
    </citation>
    <scope>NUCLEOTIDE SEQUENCE [LARGE SCALE GENOMIC DNA]</scope>
    <source>
        <strain evidence="12 13">F2-233</strain>
    </source>
</reference>
<comment type="caution">
    <text evidence="12">The sequence shown here is derived from an EMBL/GenBank/DDBJ whole genome shotgun (WGS) entry which is preliminary data.</text>
</comment>
<dbReference type="GO" id="GO:0008270">
    <property type="term" value="F:zinc ion binding"/>
    <property type="evidence" value="ECO:0007669"/>
    <property type="project" value="UniProtKB-UniRule"/>
</dbReference>
<keyword evidence="4 8" id="KW-0862">Zinc</keyword>
<feature type="zinc finger region" description="CR-type" evidence="9">
    <location>
        <begin position="134"/>
        <end position="216"/>
    </location>
</feature>
<feature type="repeat" description="CXXCXGXG motif" evidence="8">
    <location>
        <begin position="147"/>
        <end position="154"/>
    </location>
</feature>
<feature type="binding site" evidence="8">
    <location>
        <position position="167"/>
    </location>
    <ligand>
        <name>Zn(2+)</name>
        <dbReference type="ChEBI" id="CHEBI:29105"/>
        <label>2</label>
    </ligand>
</feature>
<evidence type="ECO:0000313" key="13">
    <source>
        <dbReference type="Proteomes" id="UP000254134"/>
    </source>
</evidence>
<proteinExistence type="inferred from homology"/>
<comment type="domain">
    <text evidence="8">The J domain is necessary and sufficient to stimulate DnaK ATPase activity. Zinc center 1 plays an important role in the autonomous, DnaK-independent chaperone activity of DnaJ. Zinc center 2 is essential for interaction with DnaK and for DnaJ activity.</text>
</comment>
<sequence>MATAERDYYEILGVERGASDGEIKKAFRRLARELHPDVSEAPDAEERFREAAEAYEVLSDPERRATYDRFGREGLRGRGFTPGDFDLGSLSDIFGAFFGEAFFGQGRQASRARPGRGADVAAVAEIALADAFAGSRVTVSVRVARTCASCGGDGAEPGTRPVTCSTCGGAGRVQQVSQSVFGQFVRSAACPRCDGDGRIVESPCAACDGAGRILEDRSLDVDVPAGIADGQRIRLRGEGHAGSLGGPPGDLFVQVHVRPQPGIERDGDDLHAAAELTMTQAALGALVTVPGPEGEIELELPAGTQPGSVHVLEGRGMPSLHGGRRGDMHVHVRVRVPRVLTPAQRELVEQLDASLGEGAYHADDGFFGRLRNVFR</sequence>
<evidence type="ECO:0000256" key="9">
    <source>
        <dbReference type="PROSITE-ProRule" id="PRU00546"/>
    </source>
</evidence>
<dbReference type="CDD" id="cd10747">
    <property type="entry name" value="DnaJ_C"/>
    <property type="match status" value="1"/>
</dbReference>
<comment type="cofactor">
    <cofactor evidence="8">
        <name>Zn(2+)</name>
        <dbReference type="ChEBI" id="CHEBI:29105"/>
    </cofactor>
    <text evidence="8">Binds 2 Zn(2+) ions per monomer.</text>
</comment>
<dbReference type="SMART" id="SM00271">
    <property type="entry name" value="DnaJ"/>
    <property type="match status" value="1"/>
</dbReference>
<accession>A0A7M2YVF7</accession>
<feature type="binding site" evidence="8">
    <location>
        <position position="204"/>
    </location>
    <ligand>
        <name>Zn(2+)</name>
        <dbReference type="ChEBI" id="CHEBI:29105"/>
        <label>1</label>
    </ligand>
</feature>
<evidence type="ECO:0000259" key="10">
    <source>
        <dbReference type="PROSITE" id="PS50076"/>
    </source>
</evidence>
<evidence type="ECO:0000256" key="6">
    <source>
        <dbReference type="ARBA" id="ARBA00061004"/>
    </source>
</evidence>
<dbReference type="SUPFAM" id="SSF57938">
    <property type="entry name" value="DnaJ/Hsp40 cysteine-rich domain"/>
    <property type="match status" value="1"/>
</dbReference>
<dbReference type="InterPro" id="IPR001305">
    <property type="entry name" value="HSP_DnaJ_Cys-rich_dom"/>
</dbReference>
<feature type="binding site" evidence="8">
    <location>
        <position position="164"/>
    </location>
    <ligand>
        <name>Zn(2+)</name>
        <dbReference type="ChEBI" id="CHEBI:29105"/>
        <label>2</label>
    </ligand>
</feature>
<dbReference type="GO" id="GO:0042026">
    <property type="term" value="P:protein refolding"/>
    <property type="evidence" value="ECO:0007669"/>
    <property type="project" value="TreeGrafter"/>
</dbReference>
<dbReference type="FunFam" id="2.60.260.20:FF:000005">
    <property type="entry name" value="Chaperone protein dnaJ 1, mitochondrial"/>
    <property type="match status" value="1"/>
</dbReference>
<feature type="binding site" evidence="8">
    <location>
        <position position="150"/>
    </location>
    <ligand>
        <name>Zn(2+)</name>
        <dbReference type="ChEBI" id="CHEBI:29105"/>
        <label>1</label>
    </ligand>
</feature>
<dbReference type="Gene3D" id="6.20.20.10">
    <property type="match status" value="2"/>
</dbReference>
<dbReference type="Pfam" id="PF00226">
    <property type="entry name" value="DnaJ"/>
    <property type="match status" value="1"/>
</dbReference>
<dbReference type="CDD" id="cd10719">
    <property type="entry name" value="DnaJ_zf"/>
    <property type="match status" value="1"/>
</dbReference>
<dbReference type="PRINTS" id="PR00625">
    <property type="entry name" value="JDOMAIN"/>
</dbReference>
<dbReference type="PANTHER" id="PTHR43096:SF52">
    <property type="entry name" value="DNAJ HOMOLOG 1, MITOCHONDRIAL-RELATED"/>
    <property type="match status" value="1"/>
</dbReference>
<keyword evidence="2 8" id="KW-0677">Repeat</keyword>
<dbReference type="PROSITE" id="PS00636">
    <property type="entry name" value="DNAJ_1"/>
    <property type="match status" value="1"/>
</dbReference>
<keyword evidence="8" id="KW-0235">DNA replication</keyword>
<dbReference type="InterPro" id="IPR008971">
    <property type="entry name" value="HSP40/DnaJ_pept-bd"/>
</dbReference>
<dbReference type="Pfam" id="PF01556">
    <property type="entry name" value="DnaJ_C"/>
    <property type="match status" value="1"/>
</dbReference>
<evidence type="ECO:0000256" key="4">
    <source>
        <dbReference type="ARBA" id="ARBA00022833"/>
    </source>
</evidence>
<gene>
    <name evidence="8" type="primary">dnaJ</name>
    <name evidence="12" type="ORF">Gocc_2764</name>
</gene>
<dbReference type="NCBIfam" id="TIGR02349">
    <property type="entry name" value="DnaJ_bact"/>
    <property type="match status" value="1"/>
</dbReference>
<feature type="domain" description="CR-type" evidence="11">
    <location>
        <begin position="134"/>
        <end position="216"/>
    </location>
</feature>
<comment type="subcellular location">
    <subcellularLocation>
        <location evidence="8">Cytoplasm</location>
    </subcellularLocation>
</comment>
<evidence type="ECO:0000256" key="2">
    <source>
        <dbReference type="ARBA" id="ARBA00022737"/>
    </source>
</evidence>